<evidence type="ECO:0000313" key="2">
    <source>
        <dbReference type="EMBL" id="HJE24454.1"/>
    </source>
</evidence>
<proteinExistence type="predicted"/>
<feature type="compositionally biased region" description="Low complexity" evidence="1">
    <location>
        <begin position="114"/>
        <end position="123"/>
    </location>
</feature>
<accession>A0A921E3A7</accession>
<feature type="region of interest" description="Disordered" evidence="1">
    <location>
        <begin position="111"/>
        <end position="153"/>
    </location>
</feature>
<evidence type="ECO:0000256" key="1">
    <source>
        <dbReference type="SAM" id="MobiDB-lite"/>
    </source>
</evidence>
<protein>
    <submittedName>
        <fullName evidence="2">Uncharacterized protein</fullName>
    </submittedName>
</protein>
<comment type="caution">
    <text evidence="2">The sequence shown here is derived from an EMBL/GenBank/DDBJ whole genome shotgun (WGS) entry which is preliminary data.</text>
</comment>
<dbReference type="Proteomes" id="UP000742631">
    <property type="component" value="Unassembled WGS sequence"/>
</dbReference>
<gene>
    <name evidence="2" type="ORF">K8W01_12425</name>
</gene>
<name>A0A921E3A7_9HYPH</name>
<sequence>MRVVDPLRKPDVAATPRAGLPPFLPTLGLAVVAALLSLVCREPAKQGPEVTGSIGIEAPAQATLSAPPSMTVAPSLSPFNPGKALVADLEPVPASEAFARLAPLVALGEPEVAPRPARSPATARVERRRQPASRMATTQPPPKSMSAPAEPEGSRFLPAGALPFAAIDATWDAVRSAGTGAAHLGSSVVSLVSELR</sequence>
<dbReference type="EMBL" id="DYYG01000035">
    <property type="protein sequence ID" value="HJE24454.1"/>
    <property type="molecule type" value="Genomic_DNA"/>
</dbReference>
<organism evidence="2 3">
    <name type="scientific">Methylorubrum populi</name>
    <dbReference type="NCBI Taxonomy" id="223967"/>
    <lineage>
        <taxon>Bacteria</taxon>
        <taxon>Pseudomonadati</taxon>
        <taxon>Pseudomonadota</taxon>
        <taxon>Alphaproteobacteria</taxon>
        <taxon>Hyphomicrobiales</taxon>
        <taxon>Methylobacteriaceae</taxon>
        <taxon>Methylorubrum</taxon>
    </lineage>
</organism>
<dbReference type="AlphaFoldDB" id="A0A921E3A7"/>
<reference evidence="2" key="1">
    <citation type="journal article" date="2021" name="PeerJ">
        <title>Extensive microbial diversity within the chicken gut microbiome revealed by metagenomics and culture.</title>
        <authorList>
            <person name="Gilroy R."/>
            <person name="Ravi A."/>
            <person name="Getino M."/>
            <person name="Pursley I."/>
            <person name="Horton D.L."/>
            <person name="Alikhan N.F."/>
            <person name="Baker D."/>
            <person name="Gharbi K."/>
            <person name="Hall N."/>
            <person name="Watson M."/>
            <person name="Adriaenssens E.M."/>
            <person name="Foster-Nyarko E."/>
            <person name="Jarju S."/>
            <person name="Secka A."/>
            <person name="Antonio M."/>
            <person name="Oren A."/>
            <person name="Chaudhuri R.R."/>
            <person name="La Ragione R."/>
            <person name="Hildebrand F."/>
            <person name="Pallen M.J."/>
        </authorList>
    </citation>
    <scope>NUCLEOTIDE SEQUENCE</scope>
    <source>
        <strain evidence="2">316</strain>
    </source>
</reference>
<evidence type="ECO:0000313" key="3">
    <source>
        <dbReference type="Proteomes" id="UP000742631"/>
    </source>
</evidence>
<reference evidence="2" key="2">
    <citation type="submission" date="2021-09" db="EMBL/GenBank/DDBJ databases">
        <authorList>
            <person name="Gilroy R."/>
        </authorList>
    </citation>
    <scope>NUCLEOTIDE SEQUENCE</scope>
    <source>
        <strain evidence="2">316</strain>
    </source>
</reference>